<organism evidence="1 2">
    <name type="scientific">Escherichia phage vB_EcoP_SU10</name>
    <dbReference type="NCBI Taxonomy" id="1519788"/>
    <lineage>
        <taxon>Viruses</taxon>
        <taxon>Duplodnaviria</taxon>
        <taxon>Heunggongvirae</taxon>
        <taxon>Uroviricota</taxon>
        <taxon>Caudoviricetes</taxon>
        <taxon>Mktvariviridae</taxon>
        <taxon>Gordonclarkvirinae</taxon>
        <taxon>Kuravirus</taxon>
        <taxon>Kuravirus CHD5UKE1</taxon>
        <taxon>Kuravirus SU10</taxon>
    </lineage>
</organism>
<name>A0A0B4N1Y2_9CAUD</name>
<accession>A0A0B4N1Y2</accession>
<proteinExistence type="predicted"/>
<dbReference type="KEGG" id="vg:24725281"/>
<sequence length="61" mass="6735">MNKYKVLFKDTNDAGDMRAMDLDADMFNFSDGKVAFFQGSEAVAVFESAAICGVIKIFITE</sequence>
<evidence type="ECO:0000313" key="2">
    <source>
        <dbReference type="Proteomes" id="UP000031602"/>
    </source>
</evidence>
<evidence type="ECO:0000313" key="1">
    <source>
        <dbReference type="EMBL" id="AIF71832.1"/>
    </source>
</evidence>
<protein>
    <submittedName>
        <fullName evidence="1">Uncharacterized protein</fullName>
    </submittedName>
</protein>
<gene>
    <name evidence="1" type="ORF">SU10_080</name>
</gene>
<dbReference type="RefSeq" id="YP_009152931.1">
    <property type="nucleotide sequence ID" value="NC_027395.1"/>
</dbReference>
<dbReference type="OrthoDB" id="24740at10239"/>
<keyword evidence="2" id="KW-1185">Reference proteome</keyword>
<dbReference type="EMBL" id="KM044272">
    <property type="protein sequence ID" value="AIF71832.1"/>
    <property type="molecule type" value="Genomic_DNA"/>
</dbReference>
<dbReference type="GeneID" id="24725281"/>
<dbReference type="Proteomes" id="UP000031602">
    <property type="component" value="Segment"/>
</dbReference>
<reference evidence="1 2" key="1">
    <citation type="journal article" date="2014" name="PLoS ONE">
        <title>Genomic, Proteomic, Morphological, and Phylogenetic Analyses of vB_EcoP_SU10, a Podoviridae Phage with C3 Morphology.</title>
        <authorList>
            <person name="Mirzaei M.K."/>
            <person name="Eriksson H."/>
            <person name="Kasuga K."/>
            <person name="Haggard-Ljungquist E."/>
            <person name="Nilsson A.S."/>
        </authorList>
    </citation>
    <scope>NUCLEOTIDE SEQUENCE [LARGE SCALE GENOMIC DNA]</scope>
</reference>